<keyword evidence="8" id="KW-1185">Reference proteome</keyword>
<organism evidence="7 8">
    <name type="scientific">Actinomadura monticuli</name>
    <dbReference type="NCBI Taxonomy" id="3097367"/>
    <lineage>
        <taxon>Bacteria</taxon>
        <taxon>Bacillati</taxon>
        <taxon>Actinomycetota</taxon>
        <taxon>Actinomycetes</taxon>
        <taxon>Streptosporangiales</taxon>
        <taxon>Thermomonosporaceae</taxon>
        <taxon>Actinomadura</taxon>
    </lineage>
</organism>
<keyword evidence="4 7" id="KW-0067">ATP-binding</keyword>
<sequence length="246" mass="26230">MAQAKPQERDRPLLEARGVVYRYGAISALRGVDLHVDRGEAVCVIGPNGAGKTTLARVAGGLYRPAEGALLVDGEPLSRRPHEAVARGVGSVLEGRHLFVEQTVRTNLELGCYHGKVPKAVVAERLEKVMELFPVLRKRAGQQTSTMSGGEQQMVAVGRALMAEPEVLILDEPSMGLSPKITGEVFDALAALRAGGLSILLIEQNAPLAFELADRGYLLRQGSVVVEGSIEELTGDDVVRSAYLGA</sequence>
<dbReference type="GO" id="GO:0005524">
    <property type="term" value="F:ATP binding"/>
    <property type="evidence" value="ECO:0007669"/>
    <property type="project" value="UniProtKB-KW"/>
</dbReference>
<dbReference type="InterPro" id="IPR003593">
    <property type="entry name" value="AAA+_ATPase"/>
</dbReference>
<comment type="caution">
    <text evidence="7">The sequence shown here is derived from an EMBL/GenBank/DDBJ whole genome shotgun (WGS) entry which is preliminary data.</text>
</comment>
<dbReference type="InterPro" id="IPR052156">
    <property type="entry name" value="BCAA_Transport_ATP-bd_LivF"/>
</dbReference>
<dbReference type="InterPro" id="IPR017871">
    <property type="entry name" value="ABC_transporter-like_CS"/>
</dbReference>
<evidence type="ECO:0000313" key="7">
    <source>
        <dbReference type="EMBL" id="MFA1541874.1"/>
    </source>
</evidence>
<dbReference type="Proteomes" id="UP001569963">
    <property type="component" value="Unassembled WGS sequence"/>
</dbReference>
<proteinExistence type="inferred from homology"/>
<evidence type="ECO:0000256" key="2">
    <source>
        <dbReference type="ARBA" id="ARBA00022448"/>
    </source>
</evidence>
<comment type="similarity">
    <text evidence="1">Belongs to the ABC transporter superfamily.</text>
</comment>
<evidence type="ECO:0000259" key="6">
    <source>
        <dbReference type="PROSITE" id="PS50893"/>
    </source>
</evidence>
<dbReference type="PROSITE" id="PS50893">
    <property type="entry name" value="ABC_TRANSPORTER_2"/>
    <property type="match status" value="1"/>
</dbReference>
<protein>
    <submittedName>
        <fullName evidence="7">ABC transporter ATP-binding protein</fullName>
    </submittedName>
</protein>
<keyword evidence="3" id="KW-0547">Nucleotide-binding</keyword>
<keyword evidence="5" id="KW-0029">Amino-acid transport</keyword>
<dbReference type="SUPFAM" id="SSF52540">
    <property type="entry name" value="P-loop containing nucleoside triphosphate hydrolases"/>
    <property type="match status" value="1"/>
</dbReference>
<dbReference type="InterPro" id="IPR003439">
    <property type="entry name" value="ABC_transporter-like_ATP-bd"/>
</dbReference>
<dbReference type="EMBL" id="JAXCEI010000010">
    <property type="protein sequence ID" value="MFA1541874.1"/>
    <property type="molecule type" value="Genomic_DNA"/>
</dbReference>
<keyword evidence="2" id="KW-0813">Transport</keyword>
<dbReference type="Gene3D" id="3.40.50.300">
    <property type="entry name" value="P-loop containing nucleotide triphosphate hydrolases"/>
    <property type="match status" value="1"/>
</dbReference>
<reference evidence="7 8" key="1">
    <citation type="submission" date="2023-11" db="EMBL/GenBank/DDBJ databases">
        <title>Actinomadura monticuli sp. nov., isolated from volcanic ash.</title>
        <authorList>
            <person name="Lee S.D."/>
            <person name="Yang H."/>
            <person name="Kim I.S."/>
        </authorList>
    </citation>
    <scope>NUCLEOTIDE SEQUENCE [LARGE SCALE GENOMIC DNA]</scope>
    <source>
        <strain evidence="7 8">DLS-62</strain>
    </source>
</reference>
<evidence type="ECO:0000313" key="8">
    <source>
        <dbReference type="Proteomes" id="UP001569963"/>
    </source>
</evidence>
<evidence type="ECO:0000256" key="3">
    <source>
        <dbReference type="ARBA" id="ARBA00022741"/>
    </source>
</evidence>
<feature type="domain" description="ABC transporter" evidence="6">
    <location>
        <begin position="14"/>
        <end position="246"/>
    </location>
</feature>
<dbReference type="PROSITE" id="PS00211">
    <property type="entry name" value="ABC_TRANSPORTER_1"/>
    <property type="match status" value="1"/>
</dbReference>
<dbReference type="InterPro" id="IPR027417">
    <property type="entry name" value="P-loop_NTPase"/>
</dbReference>
<accession>A0ABV4QFC5</accession>
<dbReference type="CDD" id="cd03224">
    <property type="entry name" value="ABC_TM1139_LivF_branched"/>
    <property type="match status" value="1"/>
</dbReference>
<gene>
    <name evidence="7" type="ORF">SM611_23335</name>
</gene>
<dbReference type="PANTHER" id="PTHR43820:SF4">
    <property type="entry name" value="HIGH-AFFINITY BRANCHED-CHAIN AMINO ACID TRANSPORT ATP-BINDING PROTEIN LIVF"/>
    <property type="match status" value="1"/>
</dbReference>
<evidence type="ECO:0000256" key="5">
    <source>
        <dbReference type="ARBA" id="ARBA00022970"/>
    </source>
</evidence>
<evidence type="ECO:0000256" key="1">
    <source>
        <dbReference type="ARBA" id="ARBA00005417"/>
    </source>
</evidence>
<evidence type="ECO:0000256" key="4">
    <source>
        <dbReference type="ARBA" id="ARBA00022840"/>
    </source>
</evidence>
<dbReference type="Pfam" id="PF00005">
    <property type="entry name" value="ABC_tran"/>
    <property type="match status" value="1"/>
</dbReference>
<name>A0ABV4QFC5_9ACTN</name>
<dbReference type="SMART" id="SM00382">
    <property type="entry name" value="AAA"/>
    <property type="match status" value="1"/>
</dbReference>
<dbReference type="PANTHER" id="PTHR43820">
    <property type="entry name" value="HIGH-AFFINITY BRANCHED-CHAIN AMINO ACID TRANSPORT ATP-BINDING PROTEIN LIVF"/>
    <property type="match status" value="1"/>
</dbReference>
<dbReference type="RefSeq" id="WP_371952030.1">
    <property type="nucleotide sequence ID" value="NZ_JAXCEI010000010.1"/>
</dbReference>